<keyword evidence="7" id="KW-0695">RNA-directed DNA polymerase</keyword>
<dbReference type="GO" id="GO:0003964">
    <property type="term" value="F:RNA-directed DNA polymerase activity"/>
    <property type="evidence" value="ECO:0007669"/>
    <property type="project" value="UniProtKB-KW"/>
</dbReference>
<dbReference type="Pfam" id="PF24626">
    <property type="entry name" value="SH3_Tf2-1"/>
    <property type="match status" value="1"/>
</dbReference>
<evidence type="ECO:0000256" key="2">
    <source>
        <dbReference type="ARBA" id="ARBA00022723"/>
    </source>
</evidence>
<evidence type="ECO:0000313" key="14">
    <source>
        <dbReference type="Proteomes" id="UP001341281"/>
    </source>
</evidence>
<dbReference type="AlphaFoldDB" id="A0AAQ3U6J6"/>
<evidence type="ECO:0000256" key="5">
    <source>
        <dbReference type="ARBA" id="ARBA00022842"/>
    </source>
</evidence>
<keyword evidence="2" id="KW-0479">Metal-binding</keyword>
<evidence type="ECO:0000256" key="8">
    <source>
        <dbReference type="ARBA" id="ARBA00022932"/>
    </source>
</evidence>
<evidence type="ECO:0000256" key="7">
    <source>
        <dbReference type="ARBA" id="ARBA00022918"/>
    </source>
</evidence>
<keyword evidence="9" id="KW-0238">DNA-binding</keyword>
<evidence type="ECO:0000256" key="10">
    <source>
        <dbReference type="ARBA" id="ARBA00023172"/>
    </source>
</evidence>
<keyword evidence="8" id="KW-0239">DNA-directed DNA polymerase</keyword>
<dbReference type="Gene3D" id="1.10.340.70">
    <property type="match status" value="1"/>
</dbReference>
<evidence type="ECO:0000256" key="6">
    <source>
        <dbReference type="ARBA" id="ARBA00022908"/>
    </source>
</evidence>
<evidence type="ECO:0000256" key="4">
    <source>
        <dbReference type="ARBA" id="ARBA00022801"/>
    </source>
</evidence>
<evidence type="ECO:0000313" key="13">
    <source>
        <dbReference type="EMBL" id="WVZ83942.1"/>
    </source>
</evidence>
<feature type="domain" description="Integrase catalytic" evidence="12">
    <location>
        <begin position="180"/>
        <end position="344"/>
    </location>
</feature>
<keyword evidence="8" id="KW-0548">Nucleotidyltransferase</keyword>
<dbReference type="InterPro" id="IPR036397">
    <property type="entry name" value="RNaseH_sf"/>
</dbReference>
<evidence type="ECO:0000256" key="11">
    <source>
        <dbReference type="SAM" id="MobiDB-lite"/>
    </source>
</evidence>
<dbReference type="GO" id="GO:0046872">
    <property type="term" value="F:metal ion binding"/>
    <property type="evidence" value="ECO:0007669"/>
    <property type="project" value="UniProtKB-KW"/>
</dbReference>
<dbReference type="InterPro" id="IPR012337">
    <property type="entry name" value="RNaseH-like_sf"/>
</dbReference>
<dbReference type="SUPFAM" id="SSF53098">
    <property type="entry name" value="Ribonuclease H-like"/>
    <property type="match status" value="1"/>
</dbReference>
<organism evidence="13 14">
    <name type="scientific">Paspalum notatum var. saurae</name>
    <dbReference type="NCBI Taxonomy" id="547442"/>
    <lineage>
        <taxon>Eukaryota</taxon>
        <taxon>Viridiplantae</taxon>
        <taxon>Streptophyta</taxon>
        <taxon>Embryophyta</taxon>
        <taxon>Tracheophyta</taxon>
        <taxon>Spermatophyta</taxon>
        <taxon>Magnoliopsida</taxon>
        <taxon>Liliopsida</taxon>
        <taxon>Poales</taxon>
        <taxon>Poaceae</taxon>
        <taxon>PACMAD clade</taxon>
        <taxon>Panicoideae</taxon>
        <taxon>Andropogonodae</taxon>
        <taxon>Paspaleae</taxon>
        <taxon>Paspalinae</taxon>
        <taxon>Paspalum</taxon>
    </lineage>
</organism>
<accession>A0AAQ3U6J6</accession>
<keyword evidence="1" id="KW-0645">Protease</keyword>
<dbReference type="GO" id="GO:0015074">
    <property type="term" value="P:DNA integration"/>
    <property type="evidence" value="ECO:0007669"/>
    <property type="project" value="UniProtKB-KW"/>
</dbReference>
<evidence type="ECO:0000256" key="3">
    <source>
        <dbReference type="ARBA" id="ARBA00022750"/>
    </source>
</evidence>
<dbReference type="Gene3D" id="3.30.420.10">
    <property type="entry name" value="Ribonuclease H-like superfamily/Ribonuclease H"/>
    <property type="match status" value="1"/>
</dbReference>
<evidence type="ECO:0000256" key="1">
    <source>
        <dbReference type="ARBA" id="ARBA00022670"/>
    </source>
</evidence>
<dbReference type="Pfam" id="PF00665">
    <property type="entry name" value="rve"/>
    <property type="match status" value="1"/>
</dbReference>
<keyword evidence="5" id="KW-0460">Magnesium</keyword>
<keyword evidence="6" id="KW-0229">DNA integration</keyword>
<dbReference type="GO" id="GO:0004190">
    <property type="term" value="F:aspartic-type endopeptidase activity"/>
    <property type="evidence" value="ECO:0007669"/>
    <property type="project" value="UniProtKB-KW"/>
</dbReference>
<evidence type="ECO:0000256" key="9">
    <source>
        <dbReference type="ARBA" id="ARBA00023125"/>
    </source>
</evidence>
<feature type="region of interest" description="Disordered" evidence="11">
    <location>
        <begin position="474"/>
        <end position="512"/>
    </location>
</feature>
<keyword evidence="8" id="KW-0808">Transferase</keyword>
<dbReference type="PROSITE" id="PS50994">
    <property type="entry name" value="INTEGRASE"/>
    <property type="match status" value="1"/>
</dbReference>
<dbReference type="InterPro" id="IPR056924">
    <property type="entry name" value="SH3_Tf2-1"/>
</dbReference>
<reference evidence="13 14" key="1">
    <citation type="submission" date="2024-02" db="EMBL/GenBank/DDBJ databases">
        <title>High-quality chromosome-scale genome assembly of Pensacola bahiagrass (Paspalum notatum Flugge var. saurae).</title>
        <authorList>
            <person name="Vega J.M."/>
            <person name="Podio M."/>
            <person name="Orjuela J."/>
            <person name="Siena L.A."/>
            <person name="Pessino S.C."/>
            <person name="Combes M.C."/>
            <person name="Mariac C."/>
            <person name="Albertini E."/>
            <person name="Pupilli F."/>
            <person name="Ortiz J.P.A."/>
            <person name="Leblanc O."/>
        </authorList>
    </citation>
    <scope>NUCLEOTIDE SEQUENCE [LARGE SCALE GENOMIC DNA]</scope>
    <source>
        <strain evidence="13">R1</strain>
        <tissue evidence="13">Leaf</tissue>
    </source>
</reference>
<dbReference type="FunFam" id="1.10.340.70:FF:000001">
    <property type="entry name" value="Retrovirus-related Pol polyprotein from transposon gypsy-like Protein"/>
    <property type="match status" value="1"/>
</dbReference>
<dbReference type="PANTHER" id="PTHR37984">
    <property type="entry name" value="PROTEIN CBG26694"/>
    <property type="match status" value="1"/>
</dbReference>
<dbReference type="EMBL" id="CP144751">
    <property type="protein sequence ID" value="WVZ83942.1"/>
    <property type="molecule type" value="Genomic_DNA"/>
</dbReference>
<keyword evidence="3" id="KW-0064">Aspartyl protease</keyword>
<gene>
    <name evidence="13" type="ORF">U9M48_031036</name>
</gene>
<keyword evidence="4" id="KW-0378">Hydrolase</keyword>
<dbReference type="InterPro" id="IPR001584">
    <property type="entry name" value="Integrase_cat-core"/>
</dbReference>
<dbReference type="GO" id="GO:0006508">
    <property type="term" value="P:proteolysis"/>
    <property type="evidence" value="ECO:0007669"/>
    <property type="project" value="UniProtKB-KW"/>
</dbReference>
<name>A0AAQ3U6J6_PASNO</name>
<keyword evidence="14" id="KW-1185">Reference proteome</keyword>
<dbReference type="Proteomes" id="UP001341281">
    <property type="component" value="Chromosome 07"/>
</dbReference>
<dbReference type="InterPro" id="IPR050951">
    <property type="entry name" value="Retrovirus_Pol_polyprotein"/>
</dbReference>
<dbReference type="GO" id="GO:0003677">
    <property type="term" value="F:DNA binding"/>
    <property type="evidence" value="ECO:0007669"/>
    <property type="project" value="UniProtKB-KW"/>
</dbReference>
<proteinExistence type="predicted"/>
<feature type="non-terminal residue" evidence="13">
    <location>
        <position position="1"/>
    </location>
</feature>
<keyword evidence="10" id="KW-0233">DNA recombination</keyword>
<dbReference type="Pfam" id="PF17921">
    <property type="entry name" value="Integrase_H2C2"/>
    <property type="match status" value="1"/>
</dbReference>
<dbReference type="FunFam" id="3.30.420.10:FF:000032">
    <property type="entry name" value="Retrovirus-related Pol polyprotein from transposon 297-like Protein"/>
    <property type="match status" value="1"/>
</dbReference>
<dbReference type="InterPro" id="IPR041588">
    <property type="entry name" value="Integrase_H2C2"/>
</dbReference>
<dbReference type="PANTHER" id="PTHR37984:SF5">
    <property type="entry name" value="PROTEIN NYNRIN-LIKE"/>
    <property type="match status" value="1"/>
</dbReference>
<dbReference type="GO" id="GO:0006310">
    <property type="term" value="P:DNA recombination"/>
    <property type="evidence" value="ECO:0007669"/>
    <property type="project" value="UniProtKB-KW"/>
</dbReference>
<dbReference type="GO" id="GO:0003887">
    <property type="term" value="F:DNA-directed DNA polymerase activity"/>
    <property type="evidence" value="ECO:0007669"/>
    <property type="project" value="UniProtKB-KW"/>
</dbReference>
<protein>
    <recommendedName>
        <fullName evidence="12">Integrase catalytic domain-containing protein</fullName>
    </recommendedName>
</protein>
<evidence type="ECO:0000259" key="12">
    <source>
        <dbReference type="PROSITE" id="PS50994"/>
    </source>
</evidence>
<feature type="compositionally biased region" description="Polar residues" evidence="11">
    <location>
        <begin position="484"/>
        <end position="493"/>
    </location>
</feature>
<sequence length="512" mass="58992">MPLKCYDVVLGMEWSESFSPIEVHLSQKWLSFLHSGSKIKLQGLTEELCTVKEQVDTQWPQEIQLLANRFSELFEPPKQLPPHRSQLALHNPFGDYNLQNGVIKFKGRILVPDDPDIQSNIMQALHASPIGGHSGFHVTYHKIRRFFFWHKMKSMVKRFVASCSVCIQAKAERVAYPGLLQPLPVPDHAWQVISMDFIEGLPRSHQYDCILVVVDTFSKYAHFIPLSHPFTAANVAKLFMENVFKLHGFPHSIISDRDRVFTSQFWQELFKLVGTTLRLSSAYHPQSDGQTERVNQCLETYLRCFVHACPAQWKEWLHLAEFWYNTSFHSSLSKTPFEVLKVMVQLLQQHLARVQLKYKKQADKKRTDRQFEVGDSVFLKIQPYVQSSLIKIANHKLSFRYFGPFKILERIGVVAYRLDLPPTSNIHPVFHVSLIRADPKSGCTVTSELPNLTAEAQEEESKLRQLFPRSPAWGQAVSEEQGDVTGQVSSSNKHASKWRLKPNTRFANPEWK</sequence>